<keyword evidence="2" id="KW-0614">Plasmid</keyword>
<dbReference type="AlphaFoldDB" id="A0A517CLX1"/>
<keyword evidence="1" id="KW-1133">Transmembrane helix</keyword>
<proteinExistence type="predicted"/>
<accession>A0A517CLX1</accession>
<feature type="transmembrane region" description="Helical" evidence="1">
    <location>
        <begin position="160"/>
        <end position="180"/>
    </location>
</feature>
<keyword evidence="1" id="KW-0472">Membrane</keyword>
<protein>
    <submittedName>
        <fullName evidence="2">Uncharacterized protein</fullName>
    </submittedName>
</protein>
<organism evidence="2">
    <name type="scientific">Mammaliicoccus sciuri</name>
    <name type="common">Staphylococcus sciuri</name>
    <dbReference type="NCBI Taxonomy" id="1296"/>
    <lineage>
        <taxon>Bacteria</taxon>
        <taxon>Bacillati</taxon>
        <taxon>Bacillota</taxon>
        <taxon>Bacilli</taxon>
        <taxon>Bacillales</taxon>
        <taxon>Staphylococcaceae</taxon>
        <taxon>Mammaliicoccus</taxon>
    </lineage>
</organism>
<feature type="transmembrane region" description="Helical" evidence="1">
    <location>
        <begin position="200"/>
        <end position="229"/>
    </location>
</feature>
<feature type="transmembrane region" description="Helical" evidence="1">
    <location>
        <begin position="130"/>
        <end position="154"/>
    </location>
</feature>
<sequence length="230" mass="26336">MYTSRKKYSSITMYREDFIELEKIIRKNVKLNKKYRDSIKIRAINSEMDVSKNKIEGFEVDIIKNIKSLWITATGWESDEIVESLDITFSSNYTELYIKGNDEIWTKGIQSKIESFLNSKKTFSNKYIPIMQTILSIAIGALTPGFIAAIIISYMNTDVVNIILSVIGFISLIFLFYFNLKGLSKYYNVISLDFKKESKFVISFSDWISIIGLAIGIISIILTAIGLFLT</sequence>
<evidence type="ECO:0000313" key="2">
    <source>
        <dbReference type="EMBL" id="QDR66017.1"/>
    </source>
</evidence>
<keyword evidence="1" id="KW-0812">Transmembrane</keyword>
<gene>
    <name evidence="2" type="ORF">FPV13_14020</name>
</gene>
<evidence type="ECO:0000256" key="1">
    <source>
        <dbReference type="SAM" id="Phobius"/>
    </source>
</evidence>
<dbReference type="RefSeq" id="WP_152292095.1">
    <property type="nucleotide sequence ID" value="NZ_CP041882.1"/>
</dbReference>
<name>A0A517CLX1_MAMSC</name>
<dbReference type="EMBL" id="CP041882">
    <property type="protein sequence ID" value="QDR66017.1"/>
    <property type="molecule type" value="Genomic_DNA"/>
</dbReference>
<geneLocation type="plasmid" evidence="2">
    <name>pSSLNP162</name>
</geneLocation>
<reference evidence="2" key="1">
    <citation type="submission" date="2019-07" db="EMBL/GenBank/DDBJ databases">
        <title>Draft Genome Sequence of Megaplasmid-Bearing Staphylococcus scuiri strain B9-58B Isolated from Retail Pork.</title>
        <authorList>
            <person name="Neyaz L."/>
            <person name="Karki A.B."/>
            <person name="Fakhr M.K."/>
        </authorList>
    </citation>
    <scope>NUCLEOTIDE SEQUENCE</scope>
    <source>
        <strain evidence="2">B9-58B</strain>
        <plasmid evidence="2">pSSLNP162</plasmid>
    </source>
</reference>